<keyword evidence="3" id="KW-1185">Reference proteome</keyword>
<feature type="chain" id="PRO_5016948186" evidence="1">
    <location>
        <begin position="33"/>
        <end position="700"/>
    </location>
</feature>
<dbReference type="EMBL" id="CP031165">
    <property type="protein sequence ID" value="AXV04943.1"/>
    <property type="molecule type" value="Genomic_DNA"/>
</dbReference>
<organism evidence="2 3">
    <name type="scientific">Euzebya pacifica</name>
    <dbReference type="NCBI Taxonomy" id="1608957"/>
    <lineage>
        <taxon>Bacteria</taxon>
        <taxon>Bacillati</taxon>
        <taxon>Actinomycetota</taxon>
        <taxon>Nitriliruptoria</taxon>
        <taxon>Euzebyales</taxon>
    </lineage>
</organism>
<keyword evidence="1" id="KW-0732">Signal</keyword>
<dbReference type="KEGG" id="euz:DVS28_a0235"/>
<sequence>MSRRRSFLPIAVATLAIALVLPLLQSAAPATADDPAVRVGFGVRTITPVGEPPAEWAQFFTPHPETGVWGEPYVDLDGDGCYSGVTNEDAAPVLDGEPPTGAAPEPFVDQPWNSAGDGVEVPGPYGVRGVDIYGDPDSTGKWDGVWGNAGFGAICALGANDDTLASAMVVDDGETTVAMVSLDVVGLFNIEVQRMRRELVARYPDMPIDELVVSSTHTHEGVDTMGYWGQLFLNTDGKFPAYQAFIRSQIIDAVREAWEARVPAEAKWASGAQPMGIRDSRPPFVVDGEVPSGQFVHAETGEVIGTIVNWSNHPEAQGSNNPYISSDFPTWTREYLTAETGAPAIFFTGAVGGLQTPLGVDITGPDGTQYGSSVSWERTQAIGELVAISALEALEDAPVEALPTIDAKRRVFTFDADNNVLRALSFRGVFDLPTFVGAESWGDPEDRTDGVYVDSFGPQNQTEMVRVTIGDAVFLTVPGELSPEIELGGYGRVDQTFPHWNGGEGTYDACPEADTSRPHEPVISDTYPDAEHLFVLGLGQDELGYIIPGYDFHLIEAPGDPIGDAGYPGVGPGLVPLGGLEYESCGEGHYEETVSVSSTFAPWVACVAVELSGIQPWGDEDYPACSHANTHTNPYGVRTDDLPGGQPADRFTEAEARQRMIDAIEASHGHSHLPEEHVISPDARVEEPGHTHGNGVVHEH</sequence>
<proteinExistence type="predicted"/>
<dbReference type="AlphaFoldDB" id="A0A346XRU6"/>
<gene>
    <name evidence="2" type="ORF">DVS28_a0235</name>
</gene>
<dbReference type="PROSITE" id="PS51318">
    <property type="entry name" value="TAT"/>
    <property type="match status" value="1"/>
</dbReference>
<dbReference type="InterPro" id="IPR006311">
    <property type="entry name" value="TAT_signal"/>
</dbReference>
<evidence type="ECO:0000313" key="3">
    <source>
        <dbReference type="Proteomes" id="UP000264006"/>
    </source>
</evidence>
<name>A0A346XRU6_9ACTN</name>
<protein>
    <submittedName>
        <fullName evidence="2">Alkaline ceramidase domain protein</fullName>
    </submittedName>
</protein>
<dbReference type="Proteomes" id="UP000264006">
    <property type="component" value="Chromosome"/>
</dbReference>
<dbReference type="RefSeq" id="WP_114589813.1">
    <property type="nucleotide sequence ID" value="NZ_CP031165.1"/>
</dbReference>
<reference evidence="2 3" key="1">
    <citation type="submission" date="2018-09" db="EMBL/GenBank/DDBJ databases">
        <title>Complete genome sequence of Euzebya sp. DY32-46 isolated from seawater of Pacific Ocean.</title>
        <authorList>
            <person name="Xu L."/>
            <person name="Wu Y.-H."/>
            <person name="Xu X.-W."/>
        </authorList>
    </citation>
    <scope>NUCLEOTIDE SEQUENCE [LARGE SCALE GENOMIC DNA]</scope>
    <source>
        <strain evidence="2 3">DY32-46</strain>
    </source>
</reference>
<dbReference type="OrthoDB" id="622550at2"/>
<evidence type="ECO:0000313" key="2">
    <source>
        <dbReference type="EMBL" id="AXV04943.1"/>
    </source>
</evidence>
<accession>A0A346XRU6</accession>
<feature type="signal peptide" evidence="1">
    <location>
        <begin position="1"/>
        <end position="32"/>
    </location>
</feature>
<evidence type="ECO:0000256" key="1">
    <source>
        <dbReference type="SAM" id="SignalP"/>
    </source>
</evidence>